<comment type="caution">
    <text evidence="1">The sequence shown here is derived from an EMBL/GenBank/DDBJ whole genome shotgun (WGS) entry which is preliminary data.</text>
</comment>
<organism evidence="1 2">
    <name type="scientific">Mucilaginibacter antarcticus</name>
    <dbReference type="NCBI Taxonomy" id="1855725"/>
    <lineage>
        <taxon>Bacteria</taxon>
        <taxon>Pseudomonadati</taxon>
        <taxon>Bacteroidota</taxon>
        <taxon>Sphingobacteriia</taxon>
        <taxon>Sphingobacteriales</taxon>
        <taxon>Sphingobacteriaceae</taxon>
        <taxon>Mucilaginibacter</taxon>
    </lineage>
</organism>
<proteinExistence type="predicted"/>
<keyword evidence="2" id="KW-1185">Reference proteome</keyword>
<sequence>MEKYKKVAIIVAHPDDETLWAGGTILNHPEWECFIVTLCRKSDPDRAPKFHRVLKEFNANGDMGDLDDGAEQIPLAARQVQLELLQLLPATDFNLILTHNPHGEYTTHIRHQEVSQAVINLWYNSAIVTAELWVFAYEDQNRHYFPKTVPAADLHFSLALKIWKHKYDIITKLYGFNKDSWEAQTTPKEEAFWQFSDPKIAFKWLKDQQKL</sequence>
<reference evidence="2" key="1">
    <citation type="journal article" date="2019" name="Int. J. Syst. Evol. Microbiol.">
        <title>The Global Catalogue of Microorganisms (GCM) 10K type strain sequencing project: providing services to taxonomists for standard genome sequencing and annotation.</title>
        <authorList>
            <consortium name="The Broad Institute Genomics Platform"/>
            <consortium name="The Broad Institute Genome Sequencing Center for Infectious Disease"/>
            <person name="Wu L."/>
            <person name="Ma J."/>
        </authorList>
    </citation>
    <scope>NUCLEOTIDE SEQUENCE [LARGE SCALE GENOMIC DNA]</scope>
    <source>
        <strain evidence="2">KCTC 52232</strain>
    </source>
</reference>
<dbReference type="EMBL" id="JBHUON010000014">
    <property type="protein sequence ID" value="MFD2865512.1"/>
    <property type="molecule type" value="Genomic_DNA"/>
</dbReference>
<evidence type="ECO:0000313" key="1">
    <source>
        <dbReference type="EMBL" id="MFD2865512.1"/>
    </source>
</evidence>
<accession>A0ABW5XR67</accession>
<dbReference type="InterPro" id="IPR024078">
    <property type="entry name" value="LmbE-like_dom_sf"/>
</dbReference>
<gene>
    <name evidence="1" type="ORF">ACFSYC_12495</name>
</gene>
<dbReference type="Proteomes" id="UP001597601">
    <property type="component" value="Unassembled WGS sequence"/>
</dbReference>
<dbReference type="SUPFAM" id="SSF102588">
    <property type="entry name" value="LmbE-like"/>
    <property type="match status" value="1"/>
</dbReference>
<evidence type="ECO:0000313" key="2">
    <source>
        <dbReference type="Proteomes" id="UP001597601"/>
    </source>
</evidence>
<dbReference type="Gene3D" id="3.40.50.10320">
    <property type="entry name" value="LmbE-like"/>
    <property type="match status" value="1"/>
</dbReference>
<name>A0ABW5XR67_9SPHI</name>
<protein>
    <submittedName>
        <fullName evidence="1">PIG-L family deacetylase</fullName>
    </submittedName>
</protein>
<dbReference type="RefSeq" id="WP_377127954.1">
    <property type="nucleotide sequence ID" value="NZ_JBHUHN010000001.1"/>
</dbReference>